<reference evidence="1" key="1">
    <citation type="submission" date="2017-03" db="EMBL/GenBank/DDBJ databases">
        <title>The mitochondrial genome of the carnivorous plant Utricularia reniformis (Lentibulariaceae): structure, comparative analysis and evolutionary landmarks.</title>
        <authorList>
            <person name="Silva S.R."/>
            <person name="Alvarenga D.O."/>
            <person name="Michael T.P."/>
            <person name="Miranda V.F.O."/>
            <person name="Varani A.M."/>
        </authorList>
    </citation>
    <scope>NUCLEOTIDE SEQUENCE</scope>
</reference>
<dbReference type="AlphaFoldDB" id="A0A1Y0B289"/>
<sequence>MAFLVDQFIDLVFRLQLLDSLMEKVYIPGQGQDQKRCSVGLFLLLGRITQEDVETPNKDFEKEDIHFGSGFPFTNNGQSYFPNLHRNYQPTSGRPG</sequence>
<proteinExistence type="predicted"/>
<gene>
    <name evidence="1" type="ORF">AEK19_MT1354</name>
</gene>
<keyword evidence="1" id="KW-0496">Mitochondrion</keyword>
<dbReference type="EMBL" id="KY774314">
    <property type="protein sequence ID" value="ART31552.1"/>
    <property type="molecule type" value="Genomic_DNA"/>
</dbReference>
<geneLocation type="mitochondrion" evidence="1"/>
<evidence type="ECO:0000313" key="1">
    <source>
        <dbReference type="EMBL" id="ART31552.1"/>
    </source>
</evidence>
<name>A0A1Y0B289_9LAMI</name>
<accession>A0A1Y0B289</accession>
<organism evidence="1">
    <name type="scientific">Utricularia reniformis</name>
    <dbReference type="NCBI Taxonomy" id="192314"/>
    <lineage>
        <taxon>Eukaryota</taxon>
        <taxon>Viridiplantae</taxon>
        <taxon>Streptophyta</taxon>
        <taxon>Embryophyta</taxon>
        <taxon>Tracheophyta</taxon>
        <taxon>Spermatophyta</taxon>
        <taxon>Magnoliopsida</taxon>
        <taxon>eudicotyledons</taxon>
        <taxon>Gunneridae</taxon>
        <taxon>Pentapetalae</taxon>
        <taxon>asterids</taxon>
        <taxon>lamiids</taxon>
        <taxon>Lamiales</taxon>
        <taxon>Lentibulariaceae</taxon>
        <taxon>Utricularia</taxon>
    </lineage>
</organism>
<protein>
    <submittedName>
        <fullName evidence="1">Uncharacterized protein</fullName>
    </submittedName>
</protein>